<sequence length="101" mass="10932">MLHRTTQSAGPSCCELSYSEAAASGVAGRSSEHHHQASKNRGETGGITGKCEEQWGKSDVEKQRGYGEALQDREGLEADENPDSERDILGNRQAMIEQAGR</sequence>
<comment type="caution">
    <text evidence="2">The sequence shown here is derived from an EMBL/GenBank/DDBJ whole genome shotgun (WGS) entry which is preliminary data.</text>
</comment>
<proteinExistence type="predicted"/>
<protein>
    <submittedName>
        <fullName evidence="2">Uncharacterized protein</fullName>
    </submittedName>
</protein>
<dbReference type="AlphaFoldDB" id="A0AAE1BK99"/>
<evidence type="ECO:0000256" key="1">
    <source>
        <dbReference type="SAM" id="MobiDB-lite"/>
    </source>
</evidence>
<accession>A0AAE1BK99</accession>
<feature type="region of interest" description="Disordered" evidence="1">
    <location>
        <begin position="20"/>
        <end position="101"/>
    </location>
</feature>
<gene>
    <name evidence="2" type="ORF">Pcinc_041389</name>
</gene>
<keyword evidence="3" id="KW-1185">Reference proteome</keyword>
<organism evidence="2 3">
    <name type="scientific">Petrolisthes cinctipes</name>
    <name type="common">Flat porcelain crab</name>
    <dbReference type="NCBI Taxonomy" id="88211"/>
    <lineage>
        <taxon>Eukaryota</taxon>
        <taxon>Metazoa</taxon>
        <taxon>Ecdysozoa</taxon>
        <taxon>Arthropoda</taxon>
        <taxon>Crustacea</taxon>
        <taxon>Multicrustacea</taxon>
        <taxon>Malacostraca</taxon>
        <taxon>Eumalacostraca</taxon>
        <taxon>Eucarida</taxon>
        <taxon>Decapoda</taxon>
        <taxon>Pleocyemata</taxon>
        <taxon>Anomura</taxon>
        <taxon>Galatheoidea</taxon>
        <taxon>Porcellanidae</taxon>
        <taxon>Petrolisthes</taxon>
    </lineage>
</organism>
<dbReference type="EMBL" id="JAWQEG010007626">
    <property type="protein sequence ID" value="KAK3852003.1"/>
    <property type="molecule type" value="Genomic_DNA"/>
</dbReference>
<feature type="compositionally biased region" description="Basic and acidic residues" evidence="1">
    <location>
        <begin position="50"/>
        <end position="76"/>
    </location>
</feature>
<dbReference type="Proteomes" id="UP001286313">
    <property type="component" value="Unassembled WGS sequence"/>
</dbReference>
<reference evidence="2" key="1">
    <citation type="submission" date="2023-10" db="EMBL/GenBank/DDBJ databases">
        <title>Genome assemblies of two species of porcelain crab, Petrolisthes cinctipes and Petrolisthes manimaculis (Anomura: Porcellanidae).</title>
        <authorList>
            <person name="Angst P."/>
        </authorList>
    </citation>
    <scope>NUCLEOTIDE SEQUENCE</scope>
    <source>
        <strain evidence="2">PB745_01</strain>
        <tissue evidence="2">Gill</tissue>
    </source>
</reference>
<evidence type="ECO:0000313" key="2">
    <source>
        <dbReference type="EMBL" id="KAK3852003.1"/>
    </source>
</evidence>
<name>A0AAE1BK99_PETCI</name>
<evidence type="ECO:0000313" key="3">
    <source>
        <dbReference type="Proteomes" id="UP001286313"/>
    </source>
</evidence>